<sequence>MQKVINIQPVKTEFNAYDTLIVNVEEGPFGTSTTTVSLLDSHDDDDDWGQIISGNFTSLPANHFAFNPSSYCDAVLPQLEKQGVIKKSAIEDLHSGFNSYPVYELTAKALN</sequence>
<dbReference type="Proteomes" id="UP000823844">
    <property type="component" value="Unassembled WGS sequence"/>
</dbReference>
<organism evidence="1 2">
    <name type="scientific">Candidatus Lactobacillus pullistercoris</name>
    <dbReference type="NCBI Taxonomy" id="2838636"/>
    <lineage>
        <taxon>Bacteria</taxon>
        <taxon>Bacillati</taxon>
        <taxon>Bacillota</taxon>
        <taxon>Bacilli</taxon>
        <taxon>Lactobacillales</taxon>
        <taxon>Lactobacillaceae</taxon>
        <taxon>Lactobacillus</taxon>
    </lineage>
</organism>
<evidence type="ECO:0000313" key="1">
    <source>
        <dbReference type="EMBL" id="MBU3828013.1"/>
    </source>
</evidence>
<reference evidence="1" key="2">
    <citation type="submission" date="2021-04" db="EMBL/GenBank/DDBJ databases">
        <authorList>
            <person name="Gilroy R."/>
        </authorList>
    </citation>
    <scope>NUCLEOTIDE SEQUENCE</scope>
    <source>
        <strain evidence="1">F6-686</strain>
    </source>
</reference>
<gene>
    <name evidence="1" type="ORF">H9806_02500</name>
</gene>
<comment type="caution">
    <text evidence="1">The sequence shown here is derived from an EMBL/GenBank/DDBJ whole genome shotgun (WGS) entry which is preliminary data.</text>
</comment>
<dbReference type="EMBL" id="JAHLFT010000031">
    <property type="protein sequence ID" value="MBU3828013.1"/>
    <property type="molecule type" value="Genomic_DNA"/>
</dbReference>
<name>A0A9E2KRP0_9LACO</name>
<proteinExistence type="predicted"/>
<dbReference type="AlphaFoldDB" id="A0A9E2KRP0"/>
<accession>A0A9E2KRP0</accession>
<protein>
    <submittedName>
        <fullName evidence="1">Uncharacterized protein</fullName>
    </submittedName>
</protein>
<evidence type="ECO:0000313" key="2">
    <source>
        <dbReference type="Proteomes" id="UP000823844"/>
    </source>
</evidence>
<reference evidence="1" key="1">
    <citation type="journal article" date="2021" name="PeerJ">
        <title>Extensive microbial diversity within the chicken gut microbiome revealed by metagenomics and culture.</title>
        <authorList>
            <person name="Gilroy R."/>
            <person name="Ravi A."/>
            <person name="Getino M."/>
            <person name="Pursley I."/>
            <person name="Horton D.L."/>
            <person name="Alikhan N.F."/>
            <person name="Baker D."/>
            <person name="Gharbi K."/>
            <person name="Hall N."/>
            <person name="Watson M."/>
            <person name="Adriaenssens E.M."/>
            <person name="Foster-Nyarko E."/>
            <person name="Jarju S."/>
            <person name="Secka A."/>
            <person name="Antonio M."/>
            <person name="Oren A."/>
            <person name="Chaudhuri R.R."/>
            <person name="La Ragione R."/>
            <person name="Hildebrand F."/>
            <person name="Pallen M.J."/>
        </authorList>
    </citation>
    <scope>NUCLEOTIDE SEQUENCE</scope>
    <source>
        <strain evidence="1">F6-686</strain>
    </source>
</reference>